<dbReference type="InParanoid" id="A0A068UB22"/>
<keyword evidence="2" id="KW-1185">Reference proteome</keyword>
<name>A0A068UB22_COFCA</name>
<sequence>MKLLKLNINRFYENVLPCISSFFFFFFSSSHSSGNRNPQYLLLNQIPPASSSPPILLHILFLPIKFTRKDNTPRFRERLKRILQSPFFAILVRIKKLTGLSSLFRYWGYAQKQISC</sequence>
<dbReference type="EMBL" id="HG739102">
    <property type="protein sequence ID" value="CDP05725.1"/>
    <property type="molecule type" value="Genomic_DNA"/>
</dbReference>
<gene>
    <name evidence="1" type="ORF">GSCOC_T00020989001</name>
</gene>
<dbReference type="AlphaFoldDB" id="A0A068UB22"/>
<reference evidence="2" key="1">
    <citation type="journal article" date="2014" name="Science">
        <title>The coffee genome provides insight into the convergent evolution of caffeine biosynthesis.</title>
        <authorList>
            <person name="Denoeud F."/>
            <person name="Carretero-Paulet L."/>
            <person name="Dereeper A."/>
            <person name="Droc G."/>
            <person name="Guyot R."/>
            <person name="Pietrella M."/>
            <person name="Zheng C."/>
            <person name="Alberti A."/>
            <person name="Anthony F."/>
            <person name="Aprea G."/>
            <person name="Aury J.M."/>
            <person name="Bento P."/>
            <person name="Bernard M."/>
            <person name="Bocs S."/>
            <person name="Campa C."/>
            <person name="Cenci A."/>
            <person name="Combes M.C."/>
            <person name="Crouzillat D."/>
            <person name="Da Silva C."/>
            <person name="Daddiego L."/>
            <person name="De Bellis F."/>
            <person name="Dussert S."/>
            <person name="Garsmeur O."/>
            <person name="Gayraud T."/>
            <person name="Guignon V."/>
            <person name="Jahn K."/>
            <person name="Jamilloux V."/>
            <person name="Joet T."/>
            <person name="Labadie K."/>
            <person name="Lan T."/>
            <person name="Leclercq J."/>
            <person name="Lepelley M."/>
            <person name="Leroy T."/>
            <person name="Li L.T."/>
            <person name="Librado P."/>
            <person name="Lopez L."/>
            <person name="Munoz A."/>
            <person name="Noel B."/>
            <person name="Pallavicini A."/>
            <person name="Perrotta G."/>
            <person name="Poncet V."/>
            <person name="Pot D."/>
            <person name="Priyono X."/>
            <person name="Rigoreau M."/>
            <person name="Rouard M."/>
            <person name="Rozas J."/>
            <person name="Tranchant-Dubreuil C."/>
            <person name="VanBuren R."/>
            <person name="Zhang Q."/>
            <person name="Andrade A.C."/>
            <person name="Argout X."/>
            <person name="Bertrand B."/>
            <person name="de Kochko A."/>
            <person name="Graziosi G."/>
            <person name="Henry R.J."/>
            <person name="Jayarama X."/>
            <person name="Ming R."/>
            <person name="Nagai C."/>
            <person name="Rounsley S."/>
            <person name="Sankoff D."/>
            <person name="Giuliano G."/>
            <person name="Albert V.A."/>
            <person name="Wincker P."/>
            <person name="Lashermes P."/>
        </authorList>
    </citation>
    <scope>NUCLEOTIDE SEQUENCE [LARGE SCALE GENOMIC DNA]</scope>
    <source>
        <strain evidence="2">cv. DH200-94</strain>
    </source>
</reference>
<proteinExistence type="predicted"/>
<evidence type="ECO:0000313" key="1">
    <source>
        <dbReference type="EMBL" id="CDP05725.1"/>
    </source>
</evidence>
<organism evidence="1 2">
    <name type="scientific">Coffea canephora</name>
    <name type="common">Robusta coffee</name>
    <dbReference type="NCBI Taxonomy" id="49390"/>
    <lineage>
        <taxon>Eukaryota</taxon>
        <taxon>Viridiplantae</taxon>
        <taxon>Streptophyta</taxon>
        <taxon>Embryophyta</taxon>
        <taxon>Tracheophyta</taxon>
        <taxon>Spermatophyta</taxon>
        <taxon>Magnoliopsida</taxon>
        <taxon>eudicotyledons</taxon>
        <taxon>Gunneridae</taxon>
        <taxon>Pentapetalae</taxon>
        <taxon>asterids</taxon>
        <taxon>lamiids</taxon>
        <taxon>Gentianales</taxon>
        <taxon>Rubiaceae</taxon>
        <taxon>Ixoroideae</taxon>
        <taxon>Gardenieae complex</taxon>
        <taxon>Bertiereae - Coffeeae clade</taxon>
        <taxon>Coffeeae</taxon>
        <taxon>Coffea</taxon>
    </lineage>
</organism>
<accession>A0A068UB22</accession>
<dbReference type="Gramene" id="CDP05725">
    <property type="protein sequence ID" value="CDP05725"/>
    <property type="gene ID" value="GSCOC_T00020989001"/>
</dbReference>
<evidence type="ECO:0000313" key="2">
    <source>
        <dbReference type="Proteomes" id="UP000295252"/>
    </source>
</evidence>
<protein>
    <submittedName>
        <fullName evidence="1">Uncharacterized protein</fullName>
    </submittedName>
</protein>
<dbReference type="Proteomes" id="UP000295252">
    <property type="component" value="Chromosome VII"/>
</dbReference>